<name>A0ABV1AC58_9TELE</name>
<evidence type="ECO:0000313" key="1">
    <source>
        <dbReference type="EMBL" id="MEQ2315226.1"/>
    </source>
</evidence>
<proteinExistence type="predicted"/>
<gene>
    <name evidence="1" type="ORF">AMECASPLE_019890</name>
</gene>
<dbReference type="Proteomes" id="UP001469553">
    <property type="component" value="Unassembled WGS sequence"/>
</dbReference>
<accession>A0ABV1AC58</accession>
<dbReference type="EMBL" id="JAHRIP010086270">
    <property type="protein sequence ID" value="MEQ2315226.1"/>
    <property type="molecule type" value="Genomic_DNA"/>
</dbReference>
<protein>
    <recommendedName>
        <fullName evidence="3">PiggyBac transposable element-derived protein 4 C-terminal zinc-ribbon domain-containing protein</fullName>
    </recommendedName>
</protein>
<reference evidence="1 2" key="1">
    <citation type="submission" date="2021-06" db="EMBL/GenBank/DDBJ databases">
        <authorList>
            <person name="Palmer J.M."/>
        </authorList>
    </citation>
    <scope>NUCLEOTIDE SEQUENCE [LARGE SCALE GENOMIC DNA]</scope>
    <source>
        <strain evidence="1 2">AS_MEX2019</strain>
        <tissue evidence="1">Muscle</tissue>
    </source>
</reference>
<sequence length="128" mass="14826">MYLHVIHLCCGPTFTKVEFNQKKWRMFFVNLGSFLVKVHIEQRERVTQDPAAAAAEQTKQSVHTHRNTKSVSASILISQPCLNINHISHSQVRAPDSKRRRCQVCPSNKDRKTNTCFTCKRYLCKEHT</sequence>
<evidence type="ECO:0000313" key="2">
    <source>
        <dbReference type="Proteomes" id="UP001469553"/>
    </source>
</evidence>
<organism evidence="1 2">
    <name type="scientific">Ameca splendens</name>
    <dbReference type="NCBI Taxonomy" id="208324"/>
    <lineage>
        <taxon>Eukaryota</taxon>
        <taxon>Metazoa</taxon>
        <taxon>Chordata</taxon>
        <taxon>Craniata</taxon>
        <taxon>Vertebrata</taxon>
        <taxon>Euteleostomi</taxon>
        <taxon>Actinopterygii</taxon>
        <taxon>Neopterygii</taxon>
        <taxon>Teleostei</taxon>
        <taxon>Neoteleostei</taxon>
        <taxon>Acanthomorphata</taxon>
        <taxon>Ovalentaria</taxon>
        <taxon>Atherinomorphae</taxon>
        <taxon>Cyprinodontiformes</taxon>
        <taxon>Goodeidae</taxon>
        <taxon>Ameca</taxon>
    </lineage>
</organism>
<keyword evidence="2" id="KW-1185">Reference proteome</keyword>
<evidence type="ECO:0008006" key="3">
    <source>
        <dbReference type="Google" id="ProtNLM"/>
    </source>
</evidence>
<comment type="caution">
    <text evidence="1">The sequence shown here is derived from an EMBL/GenBank/DDBJ whole genome shotgun (WGS) entry which is preliminary data.</text>
</comment>